<proteinExistence type="predicted"/>
<dbReference type="Proteomes" id="UP000694845">
    <property type="component" value="Unplaced"/>
</dbReference>
<keyword evidence="3" id="KW-1185">Reference proteome</keyword>
<feature type="compositionally biased region" description="Basic and acidic residues" evidence="1">
    <location>
        <begin position="324"/>
        <end position="357"/>
    </location>
</feature>
<feature type="region of interest" description="Disordered" evidence="1">
    <location>
        <begin position="1"/>
        <end position="37"/>
    </location>
</feature>
<accession>A0A8B7YEF9</accession>
<feature type="compositionally biased region" description="Basic and acidic residues" evidence="1">
    <location>
        <begin position="238"/>
        <end position="259"/>
    </location>
</feature>
<dbReference type="KEGG" id="aplc:110979463"/>
<dbReference type="GeneID" id="110979463"/>
<evidence type="ECO:0000256" key="1">
    <source>
        <dbReference type="SAM" id="MobiDB-lite"/>
    </source>
</evidence>
<evidence type="ECO:0000259" key="2">
    <source>
        <dbReference type="Pfam" id="PF09747"/>
    </source>
</evidence>
<evidence type="ECO:0000313" key="4">
    <source>
        <dbReference type="RefSeq" id="XP_022090962.1"/>
    </source>
</evidence>
<feature type="compositionally biased region" description="Acidic residues" evidence="1">
    <location>
        <begin position="209"/>
        <end position="232"/>
    </location>
</feature>
<evidence type="ECO:0000313" key="3">
    <source>
        <dbReference type="Proteomes" id="UP000694845"/>
    </source>
</evidence>
<feature type="compositionally biased region" description="Polar residues" evidence="1">
    <location>
        <begin position="358"/>
        <end position="373"/>
    </location>
</feature>
<dbReference type="PANTHER" id="PTHR31840:SF1">
    <property type="entry name" value="COILED-COIL DOMAIN-CONTAINING PROTEIN 97"/>
    <property type="match status" value="1"/>
</dbReference>
<protein>
    <submittedName>
        <fullName evidence="4">Coiled-coil domain-containing protein 97-like isoform X1</fullName>
    </submittedName>
</protein>
<dbReference type="PANTHER" id="PTHR31840">
    <property type="entry name" value="COILED-COIL DOMAIN-CONTAINING PROTEIN 97"/>
    <property type="match status" value="1"/>
</dbReference>
<feature type="compositionally biased region" description="Acidic residues" evidence="1">
    <location>
        <begin position="303"/>
        <end position="323"/>
    </location>
</feature>
<feature type="region of interest" description="Disordered" evidence="1">
    <location>
        <begin position="199"/>
        <end position="259"/>
    </location>
</feature>
<sequence>MAAYTRNYKQDDNVESESSMSQNDGMQTSTNHRDSEAARHSMFAHIAASKAMIKSQQRGEEDLSPKEKISILTELLDHKPAIFLERFHGFLREEDLDIFQDLVGDYEIDFYLNEVSKRLNARKLLTGVRNRRYEALKQLEREGTYFEDKAMKDRDPLMFEEYVGQYMTDEERKGLLKPIDQSDLRFSNILMTFMDEQETKELHQRQKEEEDDMMEEEEEEDEEEDESEDDDGGGTSSSDRRQTSELTKEREPTPATEEEKAMMRQEFLRHMHLRFLSGQEQDFDYSTVDGNAEYDSLTLRTQDEEEHYFDEEEAEMWSEEERTDTEQRGASHDFEECPTNAEHRPHDAPGTSCEKKSSAQPKETSDINTSIEQTHGMPS</sequence>
<dbReference type="RefSeq" id="XP_022090962.1">
    <property type="nucleotide sequence ID" value="XM_022235270.1"/>
</dbReference>
<dbReference type="AlphaFoldDB" id="A0A8B7YEF9"/>
<reference evidence="4" key="1">
    <citation type="submission" date="2025-08" db="UniProtKB">
        <authorList>
            <consortium name="RefSeq"/>
        </authorList>
    </citation>
    <scope>IDENTIFICATION</scope>
</reference>
<name>A0A8B7YEF9_ACAPL</name>
<feature type="compositionally biased region" description="Basic and acidic residues" evidence="1">
    <location>
        <begin position="199"/>
        <end position="208"/>
    </location>
</feature>
<dbReference type="Pfam" id="PF09747">
    <property type="entry name" value="CCD97-like_C"/>
    <property type="match status" value="1"/>
</dbReference>
<dbReference type="InterPro" id="IPR040233">
    <property type="entry name" value="CCD97-like_C"/>
</dbReference>
<feature type="region of interest" description="Disordered" evidence="1">
    <location>
        <begin position="296"/>
        <end position="379"/>
    </location>
</feature>
<gene>
    <name evidence="4" type="primary">LOC110979463</name>
</gene>
<dbReference type="OrthoDB" id="333176at2759"/>
<feature type="compositionally biased region" description="Polar residues" evidence="1">
    <location>
        <begin position="16"/>
        <end position="30"/>
    </location>
</feature>
<feature type="domain" description="CCD97-like C-terminal" evidence="2">
    <location>
        <begin position="130"/>
        <end position="312"/>
    </location>
</feature>
<organism evidence="3 4">
    <name type="scientific">Acanthaster planci</name>
    <name type="common">Crown-of-thorns starfish</name>
    <dbReference type="NCBI Taxonomy" id="133434"/>
    <lineage>
        <taxon>Eukaryota</taxon>
        <taxon>Metazoa</taxon>
        <taxon>Echinodermata</taxon>
        <taxon>Eleutherozoa</taxon>
        <taxon>Asterozoa</taxon>
        <taxon>Asteroidea</taxon>
        <taxon>Valvatacea</taxon>
        <taxon>Valvatida</taxon>
        <taxon>Acanthasteridae</taxon>
        <taxon>Acanthaster</taxon>
    </lineage>
</organism>
<dbReference type="InterPro" id="IPR018613">
    <property type="entry name" value="Ccdc97-like"/>
</dbReference>